<dbReference type="InterPro" id="IPR045851">
    <property type="entry name" value="AMP-bd_C_sf"/>
</dbReference>
<dbReference type="OrthoDB" id="2644916at2"/>
<evidence type="ECO:0000313" key="3">
    <source>
        <dbReference type="EMBL" id="SDT18373.1"/>
    </source>
</evidence>
<proteinExistence type="predicted"/>
<dbReference type="Proteomes" id="UP000198688">
    <property type="component" value="Chromosome I"/>
</dbReference>
<organism evidence="3 4">
    <name type="scientific">Actinoplanes derwentensis</name>
    <dbReference type="NCBI Taxonomy" id="113562"/>
    <lineage>
        <taxon>Bacteria</taxon>
        <taxon>Bacillati</taxon>
        <taxon>Actinomycetota</taxon>
        <taxon>Actinomycetes</taxon>
        <taxon>Micromonosporales</taxon>
        <taxon>Micromonosporaceae</taxon>
        <taxon>Actinoplanes</taxon>
    </lineage>
</organism>
<dbReference type="InterPro" id="IPR025110">
    <property type="entry name" value="AMP-bd_C"/>
</dbReference>
<reference evidence="3 4" key="1">
    <citation type="submission" date="2016-10" db="EMBL/GenBank/DDBJ databases">
        <authorList>
            <person name="de Groot N.N."/>
        </authorList>
    </citation>
    <scope>NUCLEOTIDE SEQUENCE [LARGE SCALE GENOMIC DNA]</scope>
    <source>
        <strain evidence="3 4">DSM 43941</strain>
    </source>
</reference>
<accession>A0A1H1YAA1</accession>
<dbReference type="PROSITE" id="PS00455">
    <property type="entry name" value="AMP_BINDING"/>
    <property type="match status" value="1"/>
</dbReference>
<dbReference type="PANTHER" id="PTHR43767:SF1">
    <property type="entry name" value="NONRIBOSOMAL PEPTIDE SYNTHASE PES1 (EUROFUNG)-RELATED"/>
    <property type="match status" value="1"/>
</dbReference>
<dbReference type="InterPro" id="IPR000873">
    <property type="entry name" value="AMP-dep_synth/lig_dom"/>
</dbReference>
<gene>
    <name evidence="3" type="ORF">SAMN04489716_2774</name>
</gene>
<sequence length="467" mass="50455">MTATVYAPDSAQTLADVERAATAVAAVLTDRGVRPGTRVLFKAGNSAAWVTVLLGLARAGASIVLLDQQDKAEETTRIHRLTRAALTIVDDDSVPPDDGETLYVYQLLAEAAARPAPVLDGPLDLDEWRALPDGLIMWSSGSTGVPKGIVKTGADFLRNLERNAVQIGHRPDDVLLPLLPFSHQYGLSMVLIAWLVRCSLVVAPYRRIDRALRMAGQTGATVIDATPASYRTIHNLVSRRPDPLADLRHVRLYCSGAAPLDPTLSERYVALCGKPLLDSYGSTELGNVAFATAENPIATGQPVDGMGVRIVDDAGQPVEAGRIGEIEVDSPDLMRGYLGEDGEVEPAPRTWRRTGDLGRLDAHGNLFVAGRKLAVRRMGYTLYPELIEARMAEAGCSTKVIATPDERRGSSLTFFVEDEDGADVAYWRARIDAVLPAYEQPNKVVVLPRLPLNRNGKPDRAALESLA</sequence>
<evidence type="ECO:0000259" key="2">
    <source>
        <dbReference type="Pfam" id="PF13193"/>
    </source>
</evidence>
<evidence type="ECO:0000259" key="1">
    <source>
        <dbReference type="Pfam" id="PF00501"/>
    </source>
</evidence>
<dbReference type="Gene3D" id="3.40.50.12780">
    <property type="entry name" value="N-terminal domain of ligase-like"/>
    <property type="match status" value="1"/>
</dbReference>
<dbReference type="STRING" id="113562.SAMN04489716_2774"/>
<dbReference type="GO" id="GO:0016878">
    <property type="term" value="F:acid-thiol ligase activity"/>
    <property type="evidence" value="ECO:0007669"/>
    <property type="project" value="UniProtKB-ARBA"/>
</dbReference>
<dbReference type="AlphaFoldDB" id="A0A1H1YAA1"/>
<evidence type="ECO:0000313" key="4">
    <source>
        <dbReference type="Proteomes" id="UP000198688"/>
    </source>
</evidence>
<dbReference type="Pfam" id="PF13193">
    <property type="entry name" value="AMP-binding_C"/>
    <property type="match status" value="1"/>
</dbReference>
<dbReference type="InterPro" id="IPR042099">
    <property type="entry name" value="ANL_N_sf"/>
</dbReference>
<feature type="domain" description="AMP-dependent synthetase/ligase" evidence="1">
    <location>
        <begin position="3"/>
        <end position="338"/>
    </location>
</feature>
<protein>
    <submittedName>
        <fullName evidence="3">Acyl-CoA synthetase (AMP-forming)/AMP-acid ligase II</fullName>
    </submittedName>
</protein>
<dbReference type="PANTHER" id="PTHR43767">
    <property type="entry name" value="LONG-CHAIN-FATTY-ACID--COA LIGASE"/>
    <property type="match status" value="1"/>
</dbReference>
<dbReference type="EMBL" id="LT629758">
    <property type="protein sequence ID" value="SDT18373.1"/>
    <property type="molecule type" value="Genomic_DNA"/>
</dbReference>
<feature type="domain" description="AMP-binding enzyme C-terminal" evidence="2">
    <location>
        <begin position="400"/>
        <end position="457"/>
    </location>
</feature>
<dbReference type="InterPro" id="IPR050237">
    <property type="entry name" value="ATP-dep_AMP-bd_enzyme"/>
</dbReference>
<dbReference type="Pfam" id="PF00501">
    <property type="entry name" value="AMP-binding"/>
    <property type="match status" value="1"/>
</dbReference>
<keyword evidence="3" id="KW-0436">Ligase</keyword>
<dbReference type="CDD" id="cd04433">
    <property type="entry name" value="AFD_class_I"/>
    <property type="match status" value="1"/>
</dbReference>
<dbReference type="SUPFAM" id="SSF56801">
    <property type="entry name" value="Acetyl-CoA synthetase-like"/>
    <property type="match status" value="1"/>
</dbReference>
<dbReference type="Gene3D" id="3.30.300.30">
    <property type="match status" value="1"/>
</dbReference>
<dbReference type="InterPro" id="IPR020845">
    <property type="entry name" value="AMP-binding_CS"/>
</dbReference>
<keyword evidence="4" id="KW-1185">Reference proteome</keyword>
<dbReference type="RefSeq" id="WP_092544829.1">
    <property type="nucleotide sequence ID" value="NZ_BOMJ01000113.1"/>
</dbReference>
<name>A0A1H1YAA1_9ACTN</name>